<evidence type="ECO:0000256" key="6">
    <source>
        <dbReference type="ARBA" id="ARBA00022670"/>
    </source>
</evidence>
<evidence type="ECO:0000259" key="18">
    <source>
        <dbReference type="PROSITE" id="PS50207"/>
    </source>
</evidence>
<dbReference type="InterPro" id="IPR029030">
    <property type="entry name" value="Caspase-like_dom_sf"/>
</dbReference>
<feature type="domain" description="DED" evidence="17">
    <location>
        <begin position="100"/>
        <end position="177"/>
    </location>
</feature>
<evidence type="ECO:0000256" key="3">
    <source>
        <dbReference type="ARBA" id="ARBA00010134"/>
    </source>
</evidence>
<feature type="domain" description="Caspase family p20" evidence="19">
    <location>
        <begin position="233"/>
        <end position="365"/>
    </location>
</feature>
<dbReference type="GO" id="GO:0051604">
    <property type="term" value="P:protein maturation"/>
    <property type="evidence" value="ECO:0007669"/>
    <property type="project" value="UniProtKB-ARBA"/>
</dbReference>
<dbReference type="Gene3D" id="3.40.50.1460">
    <property type="match status" value="1"/>
</dbReference>
<keyword evidence="4" id="KW-0963">Cytoplasm</keyword>
<evidence type="ECO:0000256" key="12">
    <source>
        <dbReference type="ARBA" id="ARBA00023242"/>
    </source>
</evidence>
<dbReference type="InterPro" id="IPR033139">
    <property type="entry name" value="Caspase_cys_AS"/>
</dbReference>
<dbReference type="InterPro" id="IPR011600">
    <property type="entry name" value="Pept_C14_caspase"/>
</dbReference>
<reference evidence="20" key="3">
    <citation type="submission" date="2025-09" db="UniProtKB">
        <authorList>
            <consortium name="Ensembl"/>
        </authorList>
    </citation>
    <scope>IDENTIFICATION</scope>
</reference>
<dbReference type="CDD" id="cd08333">
    <property type="entry name" value="DED_Caspase_8_r1"/>
    <property type="match status" value="1"/>
</dbReference>
<dbReference type="InterPro" id="IPR015917">
    <property type="entry name" value="Pept_C14A"/>
</dbReference>
<evidence type="ECO:0000313" key="21">
    <source>
        <dbReference type="Proteomes" id="UP000291020"/>
    </source>
</evidence>
<dbReference type="PANTHER" id="PTHR48169">
    <property type="entry name" value="DED DOMAIN-CONTAINING PROTEIN"/>
    <property type="match status" value="1"/>
</dbReference>
<dbReference type="AlphaFoldDB" id="A0A452J2S5"/>
<dbReference type="InterPro" id="IPR016129">
    <property type="entry name" value="Caspase_his_AS"/>
</dbReference>
<dbReference type="GO" id="GO:0005634">
    <property type="term" value="C:nucleus"/>
    <property type="evidence" value="ECO:0007669"/>
    <property type="project" value="UniProtKB-SubCell"/>
</dbReference>
<evidence type="ECO:0000256" key="9">
    <source>
        <dbReference type="ARBA" id="ARBA00022801"/>
    </source>
</evidence>
<keyword evidence="11" id="KW-0865">Zymogen</keyword>
<keyword evidence="7" id="KW-0053">Apoptosis</keyword>
<name>A0A452J2S5_9SAUR</name>
<evidence type="ECO:0000256" key="16">
    <source>
        <dbReference type="RuleBase" id="RU003971"/>
    </source>
</evidence>
<protein>
    <recommendedName>
        <fullName evidence="15">Caspase-8</fullName>
        <ecNumber evidence="14">3.4.22.61</ecNumber>
    </recommendedName>
</protein>
<comment type="similarity">
    <text evidence="3 16">Belongs to the peptidase C14A family.</text>
</comment>
<dbReference type="EC" id="3.4.22.61" evidence="14"/>
<dbReference type="SUPFAM" id="SSF47986">
    <property type="entry name" value="DEATH domain"/>
    <property type="match status" value="2"/>
</dbReference>
<evidence type="ECO:0000256" key="4">
    <source>
        <dbReference type="ARBA" id="ARBA00022490"/>
    </source>
</evidence>
<evidence type="ECO:0000259" key="19">
    <source>
        <dbReference type="PROSITE" id="PS50208"/>
    </source>
</evidence>
<dbReference type="GO" id="GO:0032991">
    <property type="term" value="C:protein-containing complex"/>
    <property type="evidence" value="ECO:0007669"/>
    <property type="project" value="UniProtKB-ARBA"/>
</dbReference>
<dbReference type="GO" id="GO:0043065">
    <property type="term" value="P:positive regulation of apoptotic process"/>
    <property type="evidence" value="ECO:0007669"/>
    <property type="project" value="UniProtKB-ARBA"/>
</dbReference>
<feature type="domain" description="Caspase family p10" evidence="18">
    <location>
        <begin position="394"/>
        <end position="432"/>
    </location>
</feature>
<evidence type="ECO:0000256" key="14">
    <source>
        <dbReference type="ARBA" id="ARBA00066479"/>
    </source>
</evidence>
<feature type="domain" description="DED" evidence="17">
    <location>
        <begin position="2"/>
        <end position="80"/>
    </location>
</feature>
<sequence length="485" mass="55735">MDFHKLLYTISEALATEDLVALKFLSLEHIPLRKQEGIRDPEALFLALEEKGMMEEDDLSFLKELLFRINRIDLLTDKLSSSREEMERELQIPGRAKVSQFRYLLFQLSENITTDELKSLKFLLIKELPKCKLDNEMTLINVFIEMEKKGLLAEENLEILKTICEKIDKSLLKKIEEYELDRNVEMYITEEPGGQTRVSEVRDSLWPSQTASDSPGIQEEIQQPDMYKMSSRPRGICVILNNHDFTKARSEVPKLQNIKDRNGTDADAAALRKVFTKLHFEIAEHKDLTAEQIRHTVHVYRNMDHRDRDCFVCCILSHGDKGIVFGTDGQETSIQELTTSFTGMNCPSLAGKPKVFFIQACQGDTFQKGVHIETDSAELDSSVEADARFQLECIPDEADFLLGMATMKDFVSYRSTTQGTWYIQSLCEHLEKSCPRLVQLISVLFIKAFNTDLYMYIHFVTSSFLALHLVYTKLHLLNLSCDLIK</sequence>
<dbReference type="GO" id="GO:0006915">
    <property type="term" value="P:apoptotic process"/>
    <property type="evidence" value="ECO:0007669"/>
    <property type="project" value="UniProtKB-KW"/>
</dbReference>
<evidence type="ECO:0000256" key="15">
    <source>
        <dbReference type="ARBA" id="ARBA00068172"/>
    </source>
</evidence>
<accession>A0A452J2S5</accession>
<evidence type="ECO:0000259" key="17">
    <source>
        <dbReference type="PROSITE" id="PS50168"/>
    </source>
</evidence>
<dbReference type="Proteomes" id="UP000291020">
    <property type="component" value="Unassembled WGS sequence"/>
</dbReference>
<keyword evidence="12" id="KW-0539">Nucleus</keyword>
<reference evidence="20" key="2">
    <citation type="submission" date="2025-08" db="UniProtKB">
        <authorList>
            <consortium name="Ensembl"/>
        </authorList>
    </citation>
    <scope>IDENTIFICATION</scope>
</reference>
<dbReference type="InterPro" id="IPR033170">
    <property type="entry name" value="Caspase-8_DED1"/>
</dbReference>
<evidence type="ECO:0000256" key="2">
    <source>
        <dbReference type="ARBA" id="ARBA00004496"/>
    </source>
</evidence>
<reference evidence="21" key="1">
    <citation type="journal article" date="2017" name="PLoS ONE">
        <title>The Agassiz's desert tortoise genome provides a resource for the conservation of a threatened species.</title>
        <authorList>
            <person name="Tollis M."/>
            <person name="DeNardo D.F."/>
            <person name="Cornelius J.A."/>
            <person name="Dolby G.A."/>
            <person name="Edwards T."/>
            <person name="Henen B.T."/>
            <person name="Karl A.E."/>
            <person name="Murphy R.W."/>
            <person name="Kusumi K."/>
        </authorList>
    </citation>
    <scope>NUCLEOTIDE SEQUENCE [LARGE SCALE GENOMIC DNA]</scope>
</reference>
<evidence type="ECO:0000256" key="11">
    <source>
        <dbReference type="ARBA" id="ARBA00023145"/>
    </source>
</evidence>
<keyword evidence="5" id="KW-0597">Phosphoprotein</keyword>
<evidence type="ECO:0000256" key="7">
    <source>
        <dbReference type="ARBA" id="ARBA00022703"/>
    </source>
</evidence>
<keyword evidence="6" id="KW-0645">Protease</keyword>
<evidence type="ECO:0000256" key="10">
    <source>
        <dbReference type="ARBA" id="ARBA00022807"/>
    </source>
</evidence>
<comment type="catalytic activity">
    <reaction evidence="13">
        <text>Strict requirement for Asp at position P1 and has a preferred cleavage sequence of (Leu/Asp/Val)-Glu-Thr-Asp-|-(Gly/Ser/Ala).</text>
        <dbReference type="EC" id="3.4.22.61"/>
    </reaction>
</comment>
<dbReference type="SUPFAM" id="SSF52129">
    <property type="entry name" value="Caspase-like"/>
    <property type="match status" value="1"/>
</dbReference>
<dbReference type="PROSITE" id="PS50208">
    <property type="entry name" value="CASPASE_P20"/>
    <property type="match status" value="1"/>
</dbReference>
<proteinExistence type="inferred from homology"/>
<dbReference type="CDD" id="cd00032">
    <property type="entry name" value="CASc"/>
    <property type="match status" value="1"/>
</dbReference>
<dbReference type="PROSITE" id="PS50168">
    <property type="entry name" value="DED"/>
    <property type="match status" value="2"/>
</dbReference>
<dbReference type="InterPro" id="IPR001309">
    <property type="entry name" value="Pept_C14_p20"/>
</dbReference>
<evidence type="ECO:0000256" key="13">
    <source>
        <dbReference type="ARBA" id="ARBA00051626"/>
    </source>
</evidence>
<dbReference type="InterPro" id="IPR002138">
    <property type="entry name" value="Pept_C14_p10"/>
</dbReference>
<dbReference type="GO" id="GO:0004197">
    <property type="term" value="F:cysteine-type endopeptidase activity"/>
    <property type="evidence" value="ECO:0007669"/>
    <property type="project" value="InterPro"/>
</dbReference>
<evidence type="ECO:0000256" key="8">
    <source>
        <dbReference type="ARBA" id="ARBA00022737"/>
    </source>
</evidence>
<dbReference type="Gene3D" id="1.10.533.10">
    <property type="entry name" value="Death Domain, Fas"/>
    <property type="match status" value="2"/>
</dbReference>
<evidence type="ECO:0000313" key="20">
    <source>
        <dbReference type="Ensembl" id="ENSGAGP00000034709.1"/>
    </source>
</evidence>
<keyword evidence="21" id="KW-1185">Reference proteome</keyword>
<dbReference type="Ensembl" id="ENSGAGT00000039290.1">
    <property type="protein sequence ID" value="ENSGAGP00000034709.1"/>
    <property type="gene ID" value="ENSGAGG00000024652.1"/>
</dbReference>
<evidence type="ECO:0000256" key="5">
    <source>
        <dbReference type="ARBA" id="ARBA00022553"/>
    </source>
</evidence>
<evidence type="ECO:0000256" key="1">
    <source>
        <dbReference type="ARBA" id="ARBA00004123"/>
    </source>
</evidence>
<dbReference type="FunFam" id="1.10.533.10:FF:000016">
    <property type="entry name" value="CASP8 and FADD-like apoptosis regulator"/>
    <property type="match status" value="1"/>
</dbReference>
<dbReference type="InterPro" id="IPR011029">
    <property type="entry name" value="DEATH-like_dom_sf"/>
</dbReference>
<dbReference type="Pfam" id="PF00656">
    <property type="entry name" value="Peptidase_C14"/>
    <property type="match status" value="1"/>
</dbReference>
<dbReference type="SMART" id="SM00115">
    <property type="entry name" value="CASc"/>
    <property type="match status" value="1"/>
</dbReference>
<dbReference type="GO" id="GO:0006508">
    <property type="term" value="P:proteolysis"/>
    <property type="evidence" value="ECO:0007669"/>
    <property type="project" value="UniProtKB-KW"/>
</dbReference>
<organism evidence="20 21">
    <name type="scientific">Gopherus agassizii</name>
    <name type="common">Agassiz's desert tortoise</name>
    <dbReference type="NCBI Taxonomy" id="38772"/>
    <lineage>
        <taxon>Eukaryota</taxon>
        <taxon>Metazoa</taxon>
        <taxon>Chordata</taxon>
        <taxon>Craniata</taxon>
        <taxon>Vertebrata</taxon>
        <taxon>Euteleostomi</taxon>
        <taxon>Archelosauria</taxon>
        <taxon>Testudinata</taxon>
        <taxon>Testudines</taxon>
        <taxon>Cryptodira</taxon>
        <taxon>Durocryptodira</taxon>
        <taxon>Testudinoidea</taxon>
        <taxon>Testudinidae</taxon>
        <taxon>Gopherus</taxon>
    </lineage>
</organism>
<comment type="subcellular location">
    <subcellularLocation>
        <location evidence="2">Cytoplasm</location>
    </subcellularLocation>
    <subcellularLocation>
        <location evidence="1">Nucleus</location>
    </subcellularLocation>
</comment>
<dbReference type="PROSITE" id="PS01121">
    <property type="entry name" value="CASPASE_HIS"/>
    <property type="match status" value="1"/>
</dbReference>
<keyword evidence="10" id="KW-0788">Thiol protease</keyword>
<dbReference type="SMART" id="SM00031">
    <property type="entry name" value="DED"/>
    <property type="match status" value="2"/>
</dbReference>
<dbReference type="Pfam" id="PF01335">
    <property type="entry name" value="DED"/>
    <property type="match status" value="2"/>
</dbReference>
<dbReference type="PANTHER" id="PTHR48169:SF7">
    <property type="entry name" value="CASPASE 10"/>
    <property type="match status" value="1"/>
</dbReference>
<dbReference type="FunFam" id="3.40.50.1460:FF:000008">
    <property type="entry name" value="caspase-8 isoform X1"/>
    <property type="match status" value="1"/>
</dbReference>
<dbReference type="GO" id="GO:0005886">
    <property type="term" value="C:plasma membrane"/>
    <property type="evidence" value="ECO:0007669"/>
    <property type="project" value="UniProtKB-ARBA"/>
</dbReference>
<dbReference type="GO" id="GO:0005737">
    <property type="term" value="C:cytoplasm"/>
    <property type="evidence" value="ECO:0007669"/>
    <property type="project" value="UniProtKB-SubCell"/>
</dbReference>
<dbReference type="PRINTS" id="PR00376">
    <property type="entry name" value="IL1BCENZYME"/>
</dbReference>
<keyword evidence="8" id="KW-0677">Repeat</keyword>
<dbReference type="InterPro" id="IPR001875">
    <property type="entry name" value="DED_dom"/>
</dbReference>
<dbReference type="PROSITE" id="PS01122">
    <property type="entry name" value="CASPASE_CYS"/>
    <property type="match status" value="1"/>
</dbReference>
<keyword evidence="9" id="KW-0378">Hydrolase</keyword>
<dbReference type="PROSITE" id="PS50207">
    <property type="entry name" value="CASPASE_P10"/>
    <property type="match status" value="1"/>
</dbReference>